<evidence type="ECO:0000313" key="1">
    <source>
        <dbReference type="EMBL" id="EYD75754.1"/>
    </source>
</evidence>
<keyword evidence="2" id="KW-1185">Reference proteome</keyword>
<gene>
    <name evidence="1" type="ORF">Rumeso_02698</name>
</gene>
<proteinExistence type="predicted"/>
<keyword evidence="1" id="KW-0645">Protease</keyword>
<reference evidence="1 2" key="1">
    <citation type="submission" date="2013-02" db="EMBL/GenBank/DDBJ databases">
        <authorList>
            <person name="Fiebig A."/>
            <person name="Goeker M."/>
            <person name="Klenk H.-P.P."/>
        </authorList>
    </citation>
    <scope>NUCLEOTIDE SEQUENCE [LARGE SCALE GENOMIC DNA]</scope>
    <source>
        <strain evidence="1 2">DSM 19309</strain>
    </source>
</reference>
<organism evidence="1 2">
    <name type="scientific">Rubellimicrobium mesophilum DSM 19309</name>
    <dbReference type="NCBI Taxonomy" id="442562"/>
    <lineage>
        <taxon>Bacteria</taxon>
        <taxon>Pseudomonadati</taxon>
        <taxon>Pseudomonadota</taxon>
        <taxon>Alphaproteobacteria</taxon>
        <taxon>Rhodobacterales</taxon>
        <taxon>Roseobacteraceae</taxon>
        <taxon>Rubellimicrobium</taxon>
    </lineage>
</organism>
<dbReference type="AlphaFoldDB" id="A0A017HPR1"/>
<dbReference type="GO" id="GO:0008233">
    <property type="term" value="F:peptidase activity"/>
    <property type="evidence" value="ECO:0007669"/>
    <property type="project" value="UniProtKB-KW"/>
</dbReference>
<dbReference type="Pfam" id="PF12787">
    <property type="entry name" value="EcsC"/>
    <property type="match status" value="1"/>
</dbReference>
<comment type="caution">
    <text evidence="1">The sequence shown here is derived from an EMBL/GenBank/DDBJ whole genome shotgun (WGS) entry which is preliminary data.</text>
</comment>
<sequence>MGRPILIPMSKPHLKEVNPDNPPAPLDEAVKGEIAGLARRQTRAGGLLMKAVNLVGTSVEDGMKVLPKAVRDQIDKGTQAALIRAYDMAAKSRAPEGRFASFAGFITGDRAHKALAAFSGAVGGVGGLPTALAELPLAVTIIFRAVQGVAEQHGEDPLSEETRLECVRVFGAGGAASKAEDSVNTSFLGARLSLSGTAINRLVSRVAPRFATVFGQKLAGQAVPILGAAAGAGTNWAFIDYYVEMAHVHFGLRELARRHGEEAVLEHFHKVLAAGEVPVKRM</sequence>
<accession>A0A017HPR1</accession>
<dbReference type="InterPro" id="IPR024787">
    <property type="entry name" value="EcsC"/>
</dbReference>
<protein>
    <submittedName>
        <fullName evidence="1">STAPHYLOLYTIC protease PREPROENZYME LASA</fullName>
    </submittedName>
</protein>
<dbReference type="RefSeq" id="WP_342670787.1">
    <property type="nucleotide sequence ID" value="NZ_KK088585.1"/>
</dbReference>
<keyword evidence="1" id="KW-0378">Hydrolase</keyword>
<dbReference type="Proteomes" id="UP000019666">
    <property type="component" value="Unassembled WGS sequence"/>
</dbReference>
<dbReference type="HOGENOM" id="CLU_087250_0_0_5"/>
<dbReference type="EMBL" id="AOSK01000067">
    <property type="protein sequence ID" value="EYD75754.1"/>
    <property type="molecule type" value="Genomic_DNA"/>
</dbReference>
<dbReference type="PANTHER" id="PTHR41260">
    <property type="entry name" value="PROTEIN ECSC"/>
    <property type="match status" value="1"/>
</dbReference>
<name>A0A017HPR1_9RHOB</name>
<evidence type="ECO:0000313" key="2">
    <source>
        <dbReference type="Proteomes" id="UP000019666"/>
    </source>
</evidence>
<dbReference type="STRING" id="442562.Rumeso_02698"/>
<dbReference type="GO" id="GO:0006508">
    <property type="term" value="P:proteolysis"/>
    <property type="evidence" value="ECO:0007669"/>
    <property type="project" value="UniProtKB-KW"/>
</dbReference>
<dbReference type="PANTHER" id="PTHR41260:SF1">
    <property type="entry name" value="PROTEIN ECSC"/>
    <property type="match status" value="1"/>
</dbReference>